<dbReference type="PANTHER" id="PTHR28620">
    <property type="entry name" value="CENTROMERE PROTEIN V"/>
    <property type="match status" value="1"/>
</dbReference>
<evidence type="ECO:0000256" key="3">
    <source>
        <dbReference type="ARBA" id="ARBA00022833"/>
    </source>
</evidence>
<evidence type="ECO:0000259" key="4">
    <source>
        <dbReference type="PROSITE" id="PS51891"/>
    </source>
</evidence>
<feature type="domain" description="CENP-V/GFA" evidence="4">
    <location>
        <begin position="12"/>
        <end position="110"/>
    </location>
</feature>
<comment type="caution">
    <text evidence="5">The sequence shown here is derived from an EMBL/GenBank/DDBJ whole genome shotgun (WGS) entry which is preliminary data.</text>
</comment>
<evidence type="ECO:0000313" key="5">
    <source>
        <dbReference type="EMBL" id="TKA41136.1"/>
    </source>
</evidence>
<evidence type="ECO:0000256" key="1">
    <source>
        <dbReference type="ARBA" id="ARBA00005495"/>
    </source>
</evidence>
<sequence length="120" mass="13829">MSAMAETQAAKRTITCHCKAIRITFPPLREPALECLCSVCRRYGALWAYYKPDEVHVEGEEDLQSYSYGRKRLSFNRCKKCGCMTHYTIVDDTEPRVAINCRMMEKAEYDVLESEQSDGE</sequence>
<reference evidence="5 6" key="1">
    <citation type="submission" date="2017-03" db="EMBL/GenBank/DDBJ databases">
        <title>Genomes of endolithic fungi from Antarctica.</title>
        <authorList>
            <person name="Coleine C."/>
            <person name="Masonjones S."/>
            <person name="Stajich J.E."/>
        </authorList>
    </citation>
    <scope>NUCLEOTIDE SEQUENCE [LARGE SCALE GENOMIC DNA]</scope>
    <source>
        <strain evidence="5 6">CCFEE 5311</strain>
    </source>
</reference>
<dbReference type="Pfam" id="PF04828">
    <property type="entry name" value="GFA"/>
    <property type="match status" value="1"/>
</dbReference>
<comment type="similarity">
    <text evidence="1">Belongs to the Gfa family.</text>
</comment>
<dbReference type="SUPFAM" id="SSF51316">
    <property type="entry name" value="Mss4-like"/>
    <property type="match status" value="1"/>
</dbReference>
<dbReference type="GO" id="GO:0046872">
    <property type="term" value="F:metal ion binding"/>
    <property type="evidence" value="ECO:0007669"/>
    <property type="project" value="UniProtKB-KW"/>
</dbReference>
<dbReference type="AlphaFoldDB" id="A0A4U0V0J0"/>
<dbReference type="InterPro" id="IPR052355">
    <property type="entry name" value="CENP-V-like"/>
</dbReference>
<keyword evidence="2" id="KW-0479">Metal-binding</keyword>
<dbReference type="Proteomes" id="UP000310066">
    <property type="component" value="Unassembled WGS sequence"/>
</dbReference>
<evidence type="ECO:0000256" key="2">
    <source>
        <dbReference type="ARBA" id="ARBA00022723"/>
    </source>
</evidence>
<proteinExistence type="inferred from homology"/>
<keyword evidence="3" id="KW-0862">Zinc</keyword>
<dbReference type="PANTHER" id="PTHR28620:SF1">
    <property type="entry name" value="CENP-V_GFA DOMAIN-CONTAINING PROTEIN"/>
    <property type="match status" value="1"/>
</dbReference>
<dbReference type="Gene3D" id="2.170.150.70">
    <property type="match status" value="1"/>
</dbReference>
<name>A0A4U0V0J0_9PEZI</name>
<evidence type="ECO:0000313" key="6">
    <source>
        <dbReference type="Proteomes" id="UP000310066"/>
    </source>
</evidence>
<protein>
    <recommendedName>
        <fullName evidence="4">CENP-V/GFA domain-containing protein</fullName>
    </recommendedName>
</protein>
<dbReference type="GO" id="GO:0016846">
    <property type="term" value="F:carbon-sulfur lyase activity"/>
    <property type="evidence" value="ECO:0007669"/>
    <property type="project" value="InterPro"/>
</dbReference>
<dbReference type="InterPro" id="IPR006913">
    <property type="entry name" value="CENP-V/GFA"/>
</dbReference>
<dbReference type="InterPro" id="IPR011057">
    <property type="entry name" value="Mss4-like_sf"/>
</dbReference>
<accession>A0A4U0V0J0</accession>
<dbReference type="OrthoDB" id="2993351at2759"/>
<gene>
    <name evidence="5" type="ORF">B0A54_07657</name>
</gene>
<dbReference type="PROSITE" id="PS51891">
    <property type="entry name" value="CENP_V_GFA"/>
    <property type="match status" value="1"/>
</dbReference>
<organism evidence="5 6">
    <name type="scientific">Friedmanniomyces endolithicus</name>
    <dbReference type="NCBI Taxonomy" id="329885"/>
    <lineage>
        <taxon>Eukaryota</taxon>
        <taxon>Fungi</taxon>
        <taxon>Dikarya</taxon>
        <taxon>Ascomycota</taxon>
        <taxon>Pezizomycotina</taxon>
        <taxon>Dothideomycetes</taxon>
        <taxon>Dothideomycetidae</taxon>
        <taxon>Mycosphaerellales</taxon>
        <taxon>Teratosphaeriaceae</taxon>
        <taxon>Friedmanniomyces</taxon>
    </lineage>
</organism>
<dbReference type="EMBL" id="NAJP01000029">
    <property type="protein sequence ID" value="TKA41136.1"/>
    <property type="molecule type" value="Genomic_DNA"/>
</dbReference>